<feature type="transmembrane region" description="Helical" evidence="1">
    <location>
        <begin position="177"/>
        <end position="198"/>
    </location>
</feature>
<dbReference type="EMBL" id="CP002915">
    <property type="protein sequence ID" value="AEK30066.1"/>
    <property type="molecule type" value="Genomic_DNA"/>
</dbReference>
<sequence length="261" mass="27771">MSTSVLPRSADFIASSEDDMSASTPAVNRVPVARQTFRAPVAEVYAALVQTLHFSAGFDVVANDDVTHSVRFRLPNDNGEYEARVIADGMHSAVIIEAPAGTAGGSAAYSRLYRELAEQIVAQSTVVPHDVIAKRRFRQAIVADNDGPRSKWAIGAVVFACGALLGALAMFSDLRPDWQVCVTLIVSLFVVCGIAFAVTGRNGKVSGRNLVLIAFAISCLASVLLLCATIVVQIRYSTTLAISETMAQTASALPLEMPKQQ</sequence>
<proteinExistence type="predicted"/>
<dbReference type="KEGG" id="bnm:BALAC2494_00527"/>
<gene>
    <name evidence="2" type="ORF">BALAC2494_00527</name>
</gene>
<name>A0A806FNG1_BIFAN</name>
<keyword evidence="1" id="KW-1133">Transmembrane helix</keyword>
<feature type="transmembrane region" description="Helical" evidence="1">
    <location>
        <begin position="210"/>
        <end position="236"/>
    </location>
</feature>
<reference evidence="2 3" key="1">
    <citation type="journal article" date="2011" name="J. Bacteriol.">
        <title>Genome Sequence of the Probiotic Strain Bifidobacterium animalis subsp. lactis CNCM I-2494.</title>
        <authorList>
            <person name="Chervaux C."/>
            <person name="Grimaldi C."/>
            <person name="Bolotin A."/>
            <person name="Quinquis B."/>
            <person name="Legrain-Raspaud S."/>
            <person name="van Hylckama Vlieg J.E."/>
            <person name="Denariaz G."/>
            <person name="Smokvina T."/>
        </authorList>
    </citation>
    <scope>NUCLEOTIDE SEQUENCE [LARGE SCALE GENOMIC DNA]</scope>
    <source>
        <strain evidence="2 3">CNCM I-2494</strain>
    </source>
</reference>
<keyword evidence="1" id="KW-0812">Transmembrane</keyword>
<evidence type="ECO:0000313" key="3">
    <source>
        <dbReference type="Proteomes" id="UP000008394"/>
    </source>
</evidence>
<evidence type="ECO:0000256" key="1">
    <source>
        <dbReference type="SAM" id="Phobius"/>
    </source>
</evidence>
<feature type="transmembrane region" description="Helical" evidence="1">
    <location>
        <begin position="152"/>
        <end position="171"/>
    </location>
</feature>
<keyword evidence="1" id="KW-0472">Membrane</keyword>
<evidence type="ECO:0000313" key="2">
    <source>
        <dbReference type="EMBL" id="AEK30066.1"/>
    </source>
</evidence>
<organism evidence="2 3">
    <name type="scientific">Bifidobacterium animalis subsp. lactis CNCM I-2494</name>
    <dbReference type="NCBI Taxonomy" id="1042403"/>
    <lineage>
        <taxon>Bacteria</taxon>
        <taxon>Bacillati</taxon>
        <taxon>Actinomycetota</taxon>
        <taxon>Actinomycetes</taxon>
        <taxon>Bifidobacteriales</taxon>
        <taxon>Bifidobacteriaceae</taxon>
        <taxon>Bifidobacterium</taxon>
    </lineage>
</organism>
<accession>A0A806FNG1</accession>
<dbReference type="AlphaFoldDB" id="A0A806FNG1"/>
<dbReference type="Proteomes" id="UP000008394">
    <property type="component" value="Chromosome"/>
</dbReference>
<protein>
    <submittedName>
        <fullName evidence="2">Hypothetical membrane associated protein</fullName>
    </submittedName>
</protein>